<sequence length="79" mass="8566">MKSRRERSFSCLLGGYPGMSEGERARLGEAGDEKGEESEETEVETVLAGVPEASEAANIAHSNHPLISQAEPNFLNMME</sequence>
<keyword evidence="3" id="KW-1185">Reference proteome</keyword>
<accession>A0A9Q3BZ43</accession>
<feature type="compositionally biased region" description="Basic and acidic residues" evidence="1">
    <location>
        <begin position="21"/>
        <end position="33"/>
    </location>
</feature>
<evidence type="ECO:0000313" key="3">
    <source>
        <dbReference type="Proteomes" id="UP000765509"/>
    </source>
</evidence>
<dbReference type="EMBL" id="AVOT02003487">
    <property type="protein sequence ID" value="MBW0473668.1"/>
    <property type="molecule type" value="Genomic_DNA"/>
</dbReference>
<proteinExistence type="predicted"/>
<dbReference type="AlphaFoldDB" id="A0A9Q3BZ43"/>
<protein>
    <submittedName>
        <fullName evidence="2">Uncharacterized protein</fullName>
    </submittedName>
</protein>
<comment type="caution">
    <text evidence="2">The sequence shown here is derived from an EMBL/GenBank/DDBJ whole genome shotgun (WGS) entry which is preliminary data.</text>
</comment>
<name>A0A9Q3BZ43_9BASI</name>
<evidence type="ECO:0000313" key="2">
    <source>
        <dbReference type="EMBL" id="MBW0473668.1"/>
    </source>
</evidence>
<dbReference type="Proteomes" id="UP000765509">
    <property type="component" value="Unassembled WGS sequence"/>
</dbReference>
<evidence type="ECO:0000256" key="1">
    <source>
        <dbReference type="SAM" id="MobiDB-lite"/>
    </source>
</evidence>
<reference evidence="2" key="1">
    <citation type="submission" date="2021-03" db="EMBL/GenBank/DDBJ databases">
        <title>Draft genome sequence of rust myrtle Austropuccinia psidii MF-1, a brazilian biotype.</title>
        <authorList>
            <person name="Quecine M.C."/>
            <person name="Pachon D.M.R."/>
            <person name="Bonatelli M.L."/>
            <person name="Correr F.H."/>
            <person name="Franceschini L.M."/>
            <person name="Leite T.F."/>
            <person name="Margarido G.R.A."/>
            <person name="Almeida C.A."/>
            <person name="Ferrarezi J.A."/>
            <person name="Labate C.A."/>
        </authorList>
    </citation>
    <scope>NUCLEOTIDE SEQUENCE</scope>
    <source>
        <strain evidence="2">MF-1</strain>
    </source>
</reference>
<organism evidence="2 3">
    <name type="scientific">Austropuccinia psidii MF-1</name>
    <dbReference type="NCBI Taxonomy" id="1389203"/>
    <lineage>
        <taxon>Eukaryota</taxon>
        <taxon>Fungi</taxon>
        <taxon>Dikarya</taxon>
        <taxon>Basidiomycota</taxon>
        <taxon>Pucciniomycotina</taxon>
        <taxon>Pucciniomycetes</taxon>
        <taxon>Pucciniales</taxon>
        <taxon>Sphaerophragmiaceae</taxon>
        <taxon>Austropuccinia</taxon>
    </lineage>
</organism>
<feature type="region of interest" description="Disordered" evidence="1">
    <location>
        <begin position="1"/>
        <end position="39"/>
    </location>
</feature>
<gene>
    <name evidence="2" type="ORF">O181_013383</name>
</gene>